<dbReference type="InterPro" id="IPR037219">
    <property type="entry name" value="Peptidase_M41-like"/>
</dbReference>
<reference evidence="1 2" key="1">
    <citation type="submission" date="2018-06" db="EMBL/GenBank/DDBJ databases">
        <title>Genomic Encyclopedia of Type Strains, Phase IV (KMG-IV): sequencing the most valuable type-strain genomes for metagenomic binning, comparative biology and taxonomic classification.</title>
        <authorList>
            <person name="Goeker M."/>
        </authorList>
    </citation>
    <scope>NUCLEOTIDE SEQUENCE [LARGE SCALE GENOMIC DNA]</scope>
    <source>
        <strain evidence="1 2">DSM 18048</strain>
    </source>
</reference>
<dbReference type="EMBL" id="QJSX01000004">
    <property type="protein sequence ID" value="PYE54942.1"/>
    <property type="molecule type" value="Genomic_DNA"/>
</dbReference>
<keyword evidence="2" id="KW-1185">Reference proteome</keyword>
<dbReference type="GO" id="GO:0004176">
    <property type="term" value="F:ATP-dependent peptidase activity"/>
    <property type="evidence" value="ECO:0007669"/>
    <property type="project" value="InterPro"/>
</dbReference>
<gene>
    <name evidence="1" type="ORF">DES52_104216</name>
</gene>
<proteinExistence type="predicted"/>
<name>A0A318SEJ4_9DEIO</name>
<dbReference type="SUPFAM" id="SSF140990">
    <property type="entry name" value="FtsH protease domain-like"/>
    <property type="match status" value="1"/>
</dbReference>
<dbReference type="AlphaFoldDB" id="A0A318SEJ4"/>
<protein>
    <submittedName>
        <fullName evidence="1">Uncharacterized protein</fullName>
    </submittedName>
</protein>
<dbReference type="GO" id="GO:0004222">
    <property type="term" value="F:metalloendopeptidase activity"/>
    <property type="evidence" value="ECO:0007669"/>
    <property type="project" value="InterPro"/>
</dbReference>
<evidence type="ECO:0000313" key="1">
    <source>
        <dbReference type="EMBL" id="PYE54942.1"/>
    </source>
</evidence>
<dbReference type="GO" id="GO:0006508">
    <property type="term" value="P:proteolysis"/>
    <property type="evidence" value="ECO:0007669"/>
    <property type="project" value="InterPro"/>
</dbReference>
<evidence type="ECO:0000313" key="2">
    <source>
        <dbReference type="Proteomes" id="UP000248326"/>
    </source>
</evidence>
<comment type="caution">
    <text evidence="1">The sequence shown here is derived from an EMBL/GenBank/DDBJ whole genome shotgun (WGS) entry which is preliminary data.</text>
</comment>
<dbReference type="Proteomes" id="UP000248326">
    <property type="component" value="Unassembled WGS sequence"/>
</dbReference>
<dbReference type="Gene3D" id="1.20.58.760">
    <property type="entry name" value="Peptidase M41"/>
    <property type="match status" value="1"/>
</dbReference>
<sequence length="201" mass="21721">MGRTSLDVSFMARQSRVGSSGFFDALLIMPNLDILPASAPLSDTELSFAYGLAGSAVLACKFNRPTLRVKEVRVRPQPSLHFVARAQPGTLRVHRALLEETVMTQLAGVAARQIKFGEAQDDGALDGARRLLKDAAAHEDESDAVEAYLTILLARARGELRRAWAEVEIVTLGLREAGVLDGDAVEHRVRCASGIRSATLN</sequence>
<accession>A0A318SEJ4</accession>
<organism evidence="1 2">
    <name type="scientific">Deinococcus yavapaiensis KR-236</name>
    <dbReference type="NCBI Taxonomy" id="694435"/>
    <lineage>
        <taxon>Bacteria</taxon>
        <taxon>Thermotogati</taxon>
        <taxon>Deinococcota</taxon>
        <taxon>Deinococci</taxon>
        <taxon>Deinococcales</taxon>
        <taxon>Deinococcaceae</taxon>
        <taxon>Deinococcus</taxon>
    </lineage>
</organism>
<dbReference type="GO" id="GO:0005524">
    <property type="term" value="F:ATP binding"/>
    <property type="evidence" value="ECO:0007669"/>
    <property type="project" value="InterPro"/>
</dbReference>